<accession>A0A1R3UDK8</accession>
<dbReference type="OrthoDB" id="9810361at2"/>
<dbReference type="Pfam" id="PF03692">
    <property type="entry name" value="CxxCxxCC"/>
    <property type="match status" value="1"/>
</dbReference>
<evidence type="ECO:0000313" key="1">
    <source>
        <dbReference type="EMBL" id="SFZ72193.1"/>
    </source>
</evidence>
<reference evidence="1" key="1">
    <citation type="submission" date="2016-10" db="EMBL/GenBank/DDBJ databases">
        <title>Proteomic and phylogenetic analysis of the outer membrane protein repertoire of gastric Helicobacter species.</title>
        <authorList>
            <person name="Joosten M."/>
        </authorList>
    </citation>
    <scope>NUCLEOTIDE SEQUENCE</scope>
    <source>
        <strain evidence="1">JKM4</strain>
    </source>
</reference>
<organism evidence="1">
    <name type="scientific">Helicobacter cynogastricus</name>
    <dbReference type="NCBI Taxonomy" id="329937"/>
    <lineage>
        <taxon>Bacteria</taxon>
        <taxon>Pseudomonadati</taxon>
        <taxon>Campylobacterota</taxon>
        <taxon>Epsilonproteobacteria</taxon>
        <taxon>Campylobacterales</taxon>
        <taxon>Helicobacteraceae</taxon>
        <taxon>Helicobacter</taxon>
    </lineage>
</organism>
<dbReference type="PANTHER" id="PTHR35866:SF1">
    <property type="entry name" value="YKGJ FAMILY CYSTEINE CLUSTER PROTEIN"/>
    <property type="match status" value="1"/>
</dbReference>
<proteinExistence type="predicted"/>
<dbReference type="EMBL" id="LT633503">
    <property type="protein sequence ID" value="SFZ72193.1"/>
    <property type="molecule type" value="Genomic_DNA"/>
</dbReference>
<gene>
    <name evidence="1" type="primary">omp787</name>
</gene>
<dbReference type="RefSeq" id="WP_104750475.1">
    <property type="nucleotide sequence ID" value="NZ_FZMQ01000017.1"/>
</dbReference>
<name>A0A1R3UDK8_9HELI</name>
<dbReference type="PANTHER" id="PTHR35866">
    <property type="entry name" value="PUTATIVE-RELATED"/>
    <property type="match status" value="1"/>
</dbReference>
<dbReference type="AlphaFoldDB" id="A0A1R3UDK8"/>
<sequence>MKPIRFNSQACASCGARCCLGEGYVFVKQAEIEQIAKFLGMSLGDFAIQYLRRVEGAYSLLESPETHKACVFLDIESSHCRIYPVRPRQCRTYPFWEWLKEGDLTHCPGVEFIKET</sequence>
<protein>
    <submittedName>
        <fullName evidence="1">OMP787</fullName>
    </submittedName>
</protein>
<dbReference type="InterPro" id="IPR005358">
    <property type="entry name" value="Puta_zinc/iron-chelating_dom"/>
</dbReference>